<dbReference type="STRING" id="6239.F43G6.4.1"/>
<dbReference type="EMBL" id="BX284602">
    <property type="protein sequence ID" value="CAA90401.2"/>
    <property type="molecule type" value="Genomic_DNA"/>
</dbReference>
<dbReference type="CTD" id="174810"/>
<dbReference type="PeptideAtlas" id="Q20373"/>
<keyword evidence="3" id="KW-1185">Reference proteome</keyword>
<dbReference type="AGR" id="WB:WBGene00009657"/>
<dbReference type="eggNOG" id="KOG1343">
    <property type="taxonomic scope" value="Eukaryota"/>
</dbReference>
<evidence type="ECO:0000313" key="3">
    <source>
        <dbReference type="Proteomes" id="UP000001940"/>
    </source>
</evidence>
<dbReference type="PaxDb" id="6239-F43G6.4"/>
<dbReference type="Bgee" id="WBGene00009657">
    <property type="expression patterns" value="Expressed in pharyngeal muscle cell (C elegans) and 3 other cell types or tissues"/>
</dbReference>
<dbReference type="KEGG" id="cel:CELE_F43G6.4"/>
<protein>
    <submittedName>
        <fullName evidence="2">Uncharacterized protein</fullName>
    </submittedName>
</protein>
<dbReference type="InParanoid" id="Q20373"/>
<organism evidence="2 3">
    <name type="scientific">Caenorhabditis elegans</name>
    <dbReference type="NCBI Taxonomy" id="6239"/>
    <lineage>
        <taxon>Eukaryota</taxon>
        <taxon>Metazoa</taxon>
        <taxon>Ecdysozoa</taxon>
        <taxon>Nematoda</taxon>
        <taxon>Chromadorea</taxon>
        <taxon>Rhabditida</taxon>
        <taxon>Rhabditina</taxon>
        <taxon>Rhabditomorpha</taxon>
        <taxon>Rhabditoidea</taxon>
        <taxon>Rhabditidae</taxon>
        <taxon>Peloderinae</taxon>
        <taxon>Caenorhabditis</taxon>
    </lineage>
</organism>
<evidence type="ECO:0000313" key="4">
    <source>
        <dbReference type="WormBase" id="F43G6.4"/>
    </source>
</evidence>
<feature type="compositionally biased region" description="Basic and acidic residues" evidence="1">
    <location>
        <begin position="125"/>
        <end position="149"/>
    </location>
</feature>
<feature type="compositionally biased region" description="Polar residues" evidence="1">
    <location>
        <begin position="174"/>
        <end position="187"/>
    </location>
</feature>
<proteinExistence type="evidence at protein level"/>
<dbReference type="UCSC" id="F43G6.4">
    <property type="organism name" value="c. elegans"/>
</dbReference>
<dbReference type="PIR" id="T22134">
    <property type="entry name" value="T22134"/>
</dbReference>
<dbReference type="OrthoDB" id="5810293at2759"/>
<dbReference type="OMA" id="AFDRPKC"/>
<dbReference type="RefSeq" id="NP_496519.2">
    <property type="nucleotide sequence ID" value="NM_064118.4"/>
</dbReference>
<sequence length="270" mass="30721">MDEQTPRIGAPFPFMCPTSSPSSAVFPPPLHIFPPHMQQQYFLNIMQLVQQQQYQQRLSSGGSPVNSDQASSRSESPQTKKLILDEDGCATCSVCTEKVPEAEWNSHIELEKERLISYITLTKEKRERDRENTPDHFDQKRKRELELQRIRNNQNKRQSLKRGPQLVRDCLTPFSRQSNDETGSSESPDMKKDDEFYMKCTTCHQPCSYAIVMSAFDRPKCQICFDLVRAAVLNSAASPTSSATKEDPDHDSSPPACKKMKIEDLIDTSV</sequence>
<dbReference type="AlphaFoldDB" id="Q20373"/>
<feature type="region of interest" description="Disordered" evidence="1">
    <location>
        <begin position="125"/>
        <end position="162"/>
    </location>
</feature>
<feature type="region of interest" description="Disordered" evidence="1">
    <location>
        <begin position="54"/>
        <end position="80"/>
    </location>
</feature>
<dbReference type="WormBase" id="F43G6.4">
    <property type="protein sequence ID" value="CE31700"/>
    <property type="gene ID" value="WBGene00009657"/>
</dbReference>
<reference evidence="2 3" key="1">
    <citation type="journal article" date="1998" name="Science">
        <title>Genome sequence of the nematode C. elegans: a platform for investigating biology.</title>
        <authorList>
            <consortium name="The C. elegans sequencing consortium"/>
            <person name="Sulson J.E."/>
            <person name="Waterston R."/>
        </authorList>
    </citation>
    <scope>NUCLEOTIDE SEQUENCE [LARGE SCALE GENOMIC DNA]</scope>
    <source>
        <strain evidence="2 3">Bristol N2</strain>
    </source>
</reference>
<feature type="compositionally biased region" description="Polar residues" evidence="1">
    <location>
        <begin position="57"/>
        <end position="79"/>
    </location>
</feature>
<dbReference type="GeneID" id="174810"/>
<dbReference type="IntAct" id="Q20373">
    <property type="interactions" value="1"/>
</dbReference>
<dbReference type="FunCoup" id="Q20373">
    <property type="interactions" value="115"/>
</dbReference>
<evidence type="ECO:0000256" key="1">
    <source>
        <dbReference type="SAM" id="MobiDB-lite"/>
    </source>
</evidence>
<dbReference type="HOGENOM" id="CLU_090775_0_0_1"/>
<evidence type="ECO:0000313" key="2">
    <source>
        <dbReference type="EMBL" id="CAA90401.2"/>
    </source>
</evidence>
<evidence type="ECO:0007829" key="5">
    <source>
        <dbReference type="PeptideAtlas" id="Q20373"/>
    </source>
</evidence>
<gene>
    <name evidence="2" type="ORF">CELE_F43G6.4</name>
    <name evidence="2 4" type="ORF">F43G6.4</name>
</gene>
<name>Q20373_CAEEL</name>
<feature type="region of interest" description="Disordered" evidence="1">
    <location>
        <begin position="172"/>
        <end position="191"/>
    </location>
</feature>
<accession>Q20373</accession>
<keyword evidence="5" id="KW-1267">Proteomics identification</keyword>
<dbReference type="Proteomes" id="UP000001940">
    <property type="component" value="Chromosome II"/>
</dbReference>
<feature type="region of interest" description="Disordered" evidence="1">
    <location>
        <begin position="237"/>
        <end position="258"/>
    </location>
</feature>